<evidence type="ECO:0000256" key="1">
    <source>
        <dbReference type="SAM" id="MobiDB-lite"/>
    </source>
</evidence>
<sequence length="98" mass="10396">MTWARARKTCPCAGTGEASWTSFSAASATPSASATSGGSRTWPTRTEEALSWFPSLSASSFAACRSSSWKSRLGNTSTLAALESGIWCPCLKVWDLPR</sequence>
<feature type="compositionally biased region" description="Low complexity" evidence="1">
    <location>
        <begin position="18"/>
        <end position="36"/>
    </location>
</feature>
<accession>A0A6B0UG60</accession>
<reference evidence="2" key="1">
    <citation type="submission" date="2019-12" db="EMBL/GenBank/DDBJ databases">
        <title>An insight into the sialome of adult female Ixodes ricinus ticks feeding for 6 days.</title>
        <authorList>
            <person name="Perner J."/>
            <person name="Ribeiro J.M.C."/>
        </authorList>
    </citation>
    <scope>NUCLEOTIDE SEQUENCE</scope>
    <source>
        <strain evidence="2">Semi-engorged</strain>
        <tissue evidence="2">Salivary glands</tissue>
    </source>
</reference>
<dbReference type="EMBL" id="GIFC01005623">
    <property type="protein sequence ID" value="MXU87706.1"/>
    <property type="molecule type" value="Transcribed_RNA"/>
</dbReference>
<name>A0A6B0UG60_IXORI</name>
<organism evidence="2">
    <name type="scientific">Ixodes ricinus</name>
    <name type="common">Common tick</name>
    <name type="synonym">Acarus ricinus</name>
    <dbReference type="NCBI Taxonomy" id="34613"/>
    <lineage>
        <taxon>Eukaryota</taxon>
        <taxon>Metazoa</taxon>
        <taxon>Ecdysozoa</taxon>
        <taxon>Arthropoda</taxon>
        <taxon>Chelicerata</taxon>
        <taxon>Arachnida</taxon>
        <taxon>Acari</taxon>
        <taxon>Parasitiformes</taxon>
        <taxon>Ixodida</taxon>
        <taxon>Ixodoidea</taxon>
        <taxon>Ixodidae</taxon>
        <taxon>Ixodinae</taxon>
        <taxon>Ixodes</taxon>
    </lineage>
</organism>
<protein>
    <submittedName>
        <fullName evidence="2">Putative secreted protein</fullName>
    </submittedName>
</protein>
<feature type="region of interest" description="Disordered" evidence="1">
    <location>
        <begin position="1"/>
        <end position="42"/>
    </location>
</feature>
<proteinExistence type="predicted"/>
<dbReference type="AlphaFoldDB" id="A0A6B0UG60"/>
<evidence type="ECO:0000313" key="2">
    <source>
        <dbReference type="EMBL" id="MXU87706.1"/>
    </source>
</evidence>